<evidence type="ECO:0000256" key="1">
    <source>
        <dbReference type="ARBA" id="ARBA00022630"/>
    </source>
</evidence>
<keyword evidence="1" id="KW-0285">Flavoprotein</keyword>
<sequence>MIKVLVINGSPRMEKGYTALLLGPFIQGMKEAGAEVELFYAHKMEIGHCTGEMYCWYEKPGACYIQDDMQVLYPKLWECDILVIATPVYIPLPARMQCILKRLCPLIKPLLETREGRTRARFHEDVKIQRIALVSTGGWWELENFGTVVGILKEFAETAGVQFAGAVLRPHALLLKKKGRITREGKTVLNAVKKQVVNWL</sequence>
<dbReference type="Proteomes" id="UP000886381">
    <property type="component" value="Unassembled WGS sequence"/>
</dbReference>
<dbReference type="GO" id="GO:0016491">
    <property type="term" value="F:oxidoreductase activity"/>
    <property type="evidence" value="ECO:0007669"/>
    <property type="project" value="InterPro"/>
</dbReference>
<evidence type="ECO:0000256" key="2">
    <source>
        <dbReference type="ARBA" id="ARBA00022643"/>
    </source>
</evidence>
<organism evidence="4">
    <name type="scientific">candidate division WOR-3 bacterium</name>
    <dbReference type="NCBI Taxonomy" id="2052148"/>
    <lineage>
        <taxon>Bacteria</taxon>
        <taxon>Bacteria division WOR-3</taxon>
    </lineage>
</organism>
<dbReference type="InterPro" id="IPR005025">
    <property type="entry name" value="FMN_Rdtase-like_dom"/>
</dbReference>
<dbReference type="PANTHER" id="PTHR43278">
    <property type="entry name" value="NAD(P)H-DEPENDENT FMN-CONTAINING OXIDOREDUCTASE YWQN-RELATED"/>
    <property type="match status" value="1"/>
</dbReference>
<feature type="domain" description="NADPH-dependent FMN reductase-like" evidence="3">
    <location>
        <begin position="2"/>
        <end position="89"/>
    </location>
</feature>
<proteinExistence type="predicted"/>
<dbReference type="EMBL" id="DRDR01000090">
    <property type="protein sequence ID" value="HDL60229.1"/>
    <property type="molecule type" value="Genomic_DNA"/>
</dbReference>
<dbReference type="InterPro" id="IPR051796">
    <property type="entry name" value="ISF_SsuE-like"/>
</dbReference>
<name>A0A7V0LUH2_UNCW3</name>
<dbReference type="InterPro" id="IPR029039">
    <property type="entry name" value="Flavoprotein-like_sf"/>
</dbReference>
<gene>
    <name evidence="4" type="ORF">ENH14_02110</name>
</gene>
<dbReference type="Gene3D" id="3.40.50.360">
    <property type="match status" value="1"/>
</dbReference>
<evidence type="ECO:0000259" key="3">
    <source>
        <dbReference type="Pfam" id="PF03358"/>
    </source>
</evidence>
<keyword evidence="2" id="KW-0288">FMN</keyword>
<dbReference type="AlphaFoldDB" id="A0A7V0LUH2"/>
<dbReference type="SUPFAM" id="SSF52218">
    <property type="entry name" value="Flavoproteins"/>
    <property type="match status" value="1"/>
</dbReference>
<evidence type="ECO:0000313" key="4">
    <source>
        <dbReference type="EMBL" id="HDL60229.1"/>
    </source>
</evidence>
<accession>A0A7V0LUH2</accession>
<comment type="caution">
    <text evidence="4">The sequence shown here is derived from an EMBL/GenBank/DDBJ whole genome shotgun (WGS) entry which is preliminary data.</text>
</comment>
<reference evidence="4" key="1">
    <citation type="journal article" date="2020" name="mSystems">
        <title>Genome- and Community-Level Interaction Insights into Carbon Utilization and Element Cycling Functions of Hydrothermarchaeota in Hydrothermal Sediment.</title>
        <authorList>
            <person name="Zhou Z."/>
            <person name="Liu Y."/>
            <person name="Xu W."/>
            <person name="Pan J."/>
            <person name="Luo Z.H."/>
            <person name="Li M."/>
        </authorList>
    </citation>
    <scope>NUCLEOTIDE SEQUENCE [LARGE SCALE GENOMIC DNA]</scope>
    <source>
        <strain evidence="4">HyVt-28</strain>
    </source>
</reference>
<dbReference type="Pfam" id="PF03358">
    <property type="entry name" value="FMN_red"/>
    <property type="match status" value="1"/>
</dbReference>
<protein>
    <submittedName>
        <fullName evidence="4">Flavodoxin family protein</fullName>
    </submittedName>
</protein>
<dbReference type="PANTHER" id="PTHR43278:SF2">
    <property type="entry name" value="IRON-SULFUR FLAVOPROTEIN"/>
    <property type="match status" value="1"/>
</dbReference>